<dbReference type="Gene3D" id="3.20.20.150">
    <property type="entry name" value="Divalent-metal-dependent TIM barrel enzymes"/>
    <property type="match status" value="1"/>
</dbReference>
<evidence type="ECO:0000259" key="1">
    <source>
        <dbReference type="Pfam" id="PF01261"/>
    </source>
</evidence>
<dbReference type="AlphaFoldDB" id="A0A1H0BGS0"/>
<sequence>MSLHNFFVNLPLRYIYDGKEYLDYFLKHRIQPELGLDWLSVEEFPKSWHLEVADIFAKQGLKVSIHLPFLELRPGALDPFILEATRKRLLEAVDIAAVYSPVHSIAHIGYFPQEYDDFFSDWLVNSLTTWEMVLDRINERFPLFLENVYELEPEPIKDLLSHLGSIRYLGFCLDIGHWFCFGKGSELGNLAQWLQLLGPFLKHLHLHDNDGFDDKHLGLGAGNIPFVELFAGLEFLEISPTYTLEPHTKEDFDISVDFINSHKYWFSLLSKK</sequence>
<dbReference type="EMBL" id="FNIN01000002">
    <property type="protein sequence ID" value="SDN44811.1"/>
    <property type="molecule type" value="Genomic_DNA"/>
</dbReference>
<gene>
    <name evidence="2" type="ORF">SAMN04488516_102166</name>
</gene>
<dbReference type="Pfam" id="PF01261">
    <property type="entry name" value="AP_endonuc_2"/>
    <property type="match status" value="1"/>
</dbReference>
<feature type="domain" description="Xylose isomerase-like TIM barrel" evidence="1">
    <location>
        <begin position="48"/>
        <end position="259"/>
    </location>
</feature>
<evidence type="ECO:0000313" key="2">
    <source>
        <dbReference type="EMBL" id="SDN44811.1"/>
    </source>
</evidence>
<dbReference type="SUPFAM" id="SSF51658">
    <property type="entry name" value="Xylose isomerase-like"/>
    <property type="match status" value="1"/>
</dbReference>
<dbReference type="InterPro" id="IPR013022">
    <property type="entry name" value="Xyl_isomerase-like_TIM-brl"/>
</dbReference>
<keyword evidence="3" id="KW-1185">Reference proteome</keyword>
<proteinExistence type="predicted"/>
<reference evidence="2 3" key="1">
    <citation type="submission" date="2016-10" db="EMBL/GenBank/DDBJ databases">
        <authorList>
            <person name="de Groot N.N."/>
        </authorList>
    </citation>
    <scope>NUCLEOTIDE SEQUENCE [LARGE SCALE GENOMIC DNA]</scope>
    <source>
        <strain evidence="2 3">DSM 15269</strain>
    </source>
</reference>
<dbReference type="STRING" id="206665.SAMN04488516_102166"/>
<dbReference type="RefSeq" id="WP_092063325.1">
    <property type="nucleotide sequence ID" value="NZ_FNIN01000002.1"/>
</dbReference>
<evidence type="ECO:0000313" key="3">
    <source>
        <dbReference type="Proteomes" id="UP000199602"/>
    </source>
</evidence>
<dbReference type="OrthoDB" id="9801960at2"/>
<name>A0A1H0BGS0_9BACT</name>
<keyword evidence="2" id="KW-0413">Isomerase</keyword>
<dbReference type="Proteomes" id="UP000199602">
    <property type="component" value="Unassembled WGS sequence"/>
</dbReference>
<dbReference type="GO" id="GO:0016853">
    <property type="term" value="F:isomerase activity"/>
    <property type="evidence" value="ECO:0007669"/>
    <property type="project" value="UniProtKB-KW"/>
</dbReference>
<organism evidence="2 3">
    <name type="scientific">Desulfonauticus submarinus</name>
    <dbReference type="NCBI Taxonomy" id="206665"/>
    <lineage>
        <taxon>Bacteria</taxon>
        <taxon>Pseudomonadati</taxon>
        <taxon>Thermodesulfobacteriota</taxon>
        <taxon>Desulfovibrionia</taxon>
        <taxon>Desulfovibrionales</taxon>
        <taxon>Desulfonauticaceae</taxon>
        <taxon>Desulfonauticus</taxon>
    </lineage>
</organism>
<accession>A0A1H0BGS0</accession>
<protein>
    <submittedName>
        <fullName evidence="2">Sugar phosphate isomerase/epimerase</fullName>
    </submittedName>
</protein>
<dbReference type="InterPro" id="IPR036237">
    <property type="entry name" value="Xyl_isomerase-like_sf"/>
</dbReference>